<dbReference type="EMBL" id="SLXB01000052">
    <property type="protein sequence ID" value="TCO85542.1"/>
    <property type="molecule type" value="Genomic_DNA"/>
</dbReference>
<protein>
    <recommendedName>
        <fullName evidence="3">DUF551 domain-containing protein</fullName>
    </recommendedName>
</protein>
<accession>A0A4V2SDX1</accession>
<evidence type="ECO:0000313" key="2">
    <source>
        <dbReference type="Proteomes" id="UP000295600"/>
    </source>
</evidence>
<dbReference type="AlphaFoldDB" id="A0A4V2SDX1"/>
<dbReference type="Proteomes" id="UP000295600">
    <property type="component" value="Unassembled WGS sequence"/>
</dbReference>
<sequence length="100" mass="12113">MKTIEDKAIAAYEENLKRKKKLQIEDEAWMDWYKMRYKQAEKDCGSMWIPIDDRLNKMPNDKDILIRLEDGSVRRYEEEWEEEFGLSGIVTHWMTIPDIL</sequence>
<gene>
    <name evidence="1" type="ORF">EV202_1525</name>
</gene>
<organism evidence="1 2">
    <name type="scientific">Prevotella heparinolytica</name>
    <dbReference type="NCBI Taxonomy" id="28113"/>
    <lineage>
        <taxon>Bacteria</taxon>
        <taxon>Pseudomonadati</taxon>
        <taxon>Bacteroidota</taxon>
        <taxon>Bacteroidia</taxon>
        <taxon>Bacteroidales</taxon>
        <taxon>Bacteroidaceae</taxon>
        <taxon>Bacteroides</taxon>
    </lineage>
</organism>
<evidence type="ECO:0000313" key="1">
    <source>
        <dbReference type="EMBL" id="TCO85542.1"/>
    </source>
</evidence>
<dbReference type="RefSeq" id="WP_131927602.1">
    <property type="nucleotide sequence ID" value="NZ_SLXB01000052.1"/>
</dbReference>
<reference evidence="1 2" key="1">
    <citation type="submission" date="2019-03" db="EMBL/GenBank/DDBJ databases">
        <title>Genomic Encyclopedia of Type Strains, Phase IV (KMG-IV): sequencing the most valuable type-strain genomes for metagenomic binning, comparative biology and taxonomic classification.</title>
        <authorList>
            <person name="Goeker M."/>
        </authorList>
    </citation>
    <scope>NUCLEOTIDE SEQUENCE [LARGE SCALE GENOMIC DNA]</scope>
    <source>
        <strain evidence="1 2">DSM 23917</strain>
    </source>
</reference>
<comment type="caution">
    <text evidence="1">The sequence shown here is derived from an EMBL/GenBank/DDBJ whole genome shotgun (WGS) entry which is preliminary data.</text>
</comment>
<evidence type="ECO:0008006" key="3">
    <source>
        <dbReference type="Google" id="ProtNLM"/>
    </source>
</evidence>
<proteinExistence type="predicted"/>
<name>A0A4V2SDX1_9BACE</name>